<keyword evidence="2" id="KW-1185">Reference proteome</keyword>
<dbReference type="Proteomes" id="UP000000311">
    <property type="component" value="Unassembled WGS sequence"/>
</dbReference>
<dbReference type="InParanoid" id="E2A8A1"/>
<evidence type="ECO:0000313" key="2">
    <source>
        <dbReference type="Proteomes" id="UP000000311"/>
    </source>
</evidence>
<dbReference type="AlphaFoldDB" id="E2A8A1"/>
<sequence>MSSVCESADVCAADTSNPSAYFVADGFGIHVDIVQFRLILLECNIFGPLLDEGKLWGQVAEVLGLIRSSPMFGGAGPVRGTILPRGVGDTGFSSGLPLRIPRVVETGWFFYGKPRVEVCFVFRVETYSFCSQQVAVLLGGGEVKPVSVGVHGQGAECRANPGGGEVKPVSVGVHGQGAECRANPGGGEVKPVSVGVHGQGAECRANPGGGEVKPVSVGVHGQGAECRANPGGGEVKPVSVGVHGQGAECRANPGGGEVTPVSVGGNGQEAECRANPGGGEVTPVSVGKNGQDSRCLGYPQRFRTGRKMQRNKVPICCASRLLYGSRAPHARVRQGGSKTRWENP</sequence>
<protein>
    <submittedName>
        <fullName evidence="1">Uncharacterized protein</fullName>
    </submittedName>
</protein>
<dbReference type="EMBL" id="GL437506">
    <property type="protein sequence ID" value="EFN70338.1"/>
    <property type="molecule type" value="Genomic_DNA"/>
</dbReference>
<evidence type="ECO:0000313" key="1">
    <source>
        <dbReference type="EMBL" id="EFN70338.1"/>
    </source>
</evidence>
<reference evidence="1 2" key="1">
    <citation type="journal article" date="2010" name="Science">
        <title>Genomic comparison of the ants Camponotus floridanus and Harpegnathos saltator.</title>
        <authorList>
            <person name="Bonasio R."/>
            <person name="Zhang G."/>
            <person name="Ye C."/>
            <person name="Mutti N.S."/>
            <person name="Fang X."/>
            <person name="Qin N."/>
            <person name="Donahue G."/>
            <person name="Yang P."/>
            <person name="Li Q."/>
            <person name="Li C."/>
            <person name="Zhang P."/>
            <person name="Huang Z."/>
            <person name="Berger S.L."/>
            <person name="Reinberg D."/>
            <person name="Wang J."/>
            <person name="Liebig J."/>
        </authorList>
    </citation>
    <scope>NUCLEOTIDE SEQUENCE [LARGE SCALE GENOMIC DNA]</scope>
    <source>
        <strain evidence="2">C129</strain>
    </source>
</reference>
<name>E2A8A1_CAMFO</name>
<gene>
    <name evidence="1" type="ORF">EAG_12324</name>
</gene>
<organism evidence="2">
    <name type="scientific">Camponotus floridanus</name>
    <name type="common">Florida carpenter ant</name>
    <dbReference type="NCBI Taxonomy" id="104421"/>
    <lineage>
        <taxon>Eukaryota</taxon>
        <taxon>Metazoa</taxon>
        <taxon>Ecdysozoa</taxon>
        <taxon>Arthropoda</taxon>
        <taxon>Hexapoda</taxon>
        <taxon>Insecta</taxon>
        <taxon>Pterygota</taxon>
        <taxon>Neoptera</taxon>
        <taxon>Endopterygota</taxon>
        <taxon>Hymenoptera</taxon>
        <taxon>Apocrita</taxon>
        <taxon>Aculeata</taxon>
        <taxon>Formicoidea</taxon>
        <taxon>Formicidae</taxon>
        <taxon>Formicinae</taxon>
        <taxon>Camponotus</taxon>
    </lineage>
</organism>
<dbReference type="STRING" id="104421.E2A8A1"/>
<accession>E2A8A1</accession>
<proteinExistence type="predicted"/>